<protein>
    <submittedName>
        <fullName evidence="1">MIOREX complex component 12</fullName>
    </submittedName>
</protein>
<dbReference type="Proteomes" id="UP000253472">
    <property type="component" value="Unassembled WGS sequence"/>
</dbReference>
<comment type="caution">
    <text evidence="1">The sequence shown here is derived from an EMBL/GenBank/DDBJ whole genome shotgun (WGS) entry which is preliminary data.</text>
</comment>
<gene>
    <name evidence="1" type="primary">MRX12</name>
    <name evidence="1" type="ORF">Cantr_05893</name>
</gene>
<dbReference type="OrthoDB" id="4046837at2759"/>
<dbReference type="AlphaFoldDB" id="A0A367XS06"/>
<evidence type="ECO:0000313" key="2">
    <source>
        <dbReference type="Proteomes" id="UP000253472"/>
    </source>
</evidence>
<sequence>MIRAKQLIKPQRHFSTLLSKAPETLHPSDLTHPSINQEDEEGRLKLIQSLHDSQHPDKPSLYAHLIPNFSYYFKIPKSAIQDEILHRLINVNPGRVHSTLELYNLHRAEIQDYMVRDVLKKMASEEEQGEGQGLDSVIGIVREYEHLQLDEVLIELFYKFIDEGEYRLIDELINSGVFLGEILLGQLSGDLSSTPRKFAFLGVFHKLFNANPEVINTGQYAVALNLLSFNNAELHEITTKTTQLSFTELTSEVLNHINTTELDITPESVALRQTIIEVYGISQNDTDNALKKYHYYESHAKADIDRVRFEMIKVFAYQAIKQDSAMWNQVAQTFIPAQFTIETLQVLIVLKSYFDVNEAMEIYNAYINEVGGNVNETTRRSAKGLLTESIILGFLLNNDREFASLIFEKAVESGIIADELEIAHVKKMFKKYSDAFVENEEWEGHAQLKVKEVALEYLVNIGGMRVLSV</sequence>
<proteinExistence type="predicted"/>
<organism evidence="1 2">
    <name type="scientific">Candida viswanathii</name>
    <dbReference type="NCBI Taxonomy" id="5486"/>
    <lineage>
        <taxon>Eukaryota</taxon>
        <taxon>Fungi</taxon>
        <taxon>Dikarya</taxon>
        <taxon>Ascomycota</taxon>
        <taxon>Saccharomycotina</taxon>
        <taxon>Pichiomycetes</taxon>
        <taxon>Debaryomycetaceae</taxon>
        <taxon>Candida/Lodderomyces clade</taxon>
        <taxon>Candida</taxon>
    </lineage>
</organism>
<accession>A0A367XS06</accession>
<reference evidence="1 2" key="1">
    <citation type="submission" date="2018-06" db="EMBL/GenBank/DDBJ databases">
        <title>Whole genome sequencing of Candida tropicalis (genome annotated by CSBL at Korea University).</title>
        <authorList>
            <person name="Ahn J."/>
        </authorList>
    </citation>
    <scope>NUCLEOTIDE SEQUENCE [LARGE SCALE GENOMIC DNA]</scope>
    <source>
        <strain evidence="1 2">ATCC 20962</strain>
    </source>
</reference>
<evidence type="ECO:0000313" key="1">
    <source>
        <dbReference type="EMBL" id="RCK56424.1"/>
    </source>
</evidence>
<name>A0A367XS06_9ASCO</name>
<dbReference type="EMBL" id="QLNQ01000029">
    <property type="protein sequence ID" value="RCK56424.1"/>
    <property type="molecule type" value="Genomic_DNA"/>
</dbReference>
<keyword evidence="2" id="KW-1185">Reference proteome</keyword>